<dbReference type="AlphaFoldDB" id="A0A9Q5VKE6"/>
<organism evidence="2 3">
    <name type="scientific">Piscirickettsia salmonis</name>
    <dbReference type="NCBI Taxonomy" id="1238"/>
    <lineage>
        <taxon>Bacteria</taxon>
        <taxon>Pseudomonadati</taxon>
        <taxon>Pseudomonadota</taxon>
        <taxon>Gammaproteobacteria</taxon>
        <taxon>Thiotrichales</taxon>
        <taxon>Piscirickettsiaceae</taxon>
        <taxon>Piscirickettsia</taxon>
    </lineage>
</organism>
<proteinExistence type="predicted"/>
<dbReference type="Proteomes" id="UP000422232">
    <property type="component" value="Chromosome"/>
</dbReference>
<feature type="compositionally biased region" description="Basic and acidic residues" evidence="1">
    <location>
        <begin position="75"/>
        <end position="90"/>
    </location>
</feature>
<evidence type="ECO:0000256" key="1">
    <source>
        <dbReference type="SAM" id="MobiDB-lite"/>
    </source>
</evidence>
<feature type="region of interest" description="Disordered" evidence="1">
    <location>
        <begin position="71"/>
        <end position="90"/>
    </location>
</feature>
<dbReference type="GeneID" id="66740465"/>
<keyword evidence="3" id="KW-1185">Reference proteome</keyword>
<dbReference type="EMBL" id="CP038908">
    <property type="protein sequence ID" value="QGO05392.1"/>
    <property type="molecule type" value="Genomic_DNA"/>
</dbReference>
<name>A0A9Q5VKE6_PISSA</name>
<gene>
    <name evidence="2" type="ORF">Psal009_01281</name>
</gene>
<accession>A0A9Q5VKE6</accession>
<evidence type="ECO:0000313" key="3">
    <source>
        <dbReference type="Proteomes" id="UP000422232"/>
    </source>
</evidence>
<dbReference type="RefSeq" id="WP_032126170.1">
    <property type="nucleotide sequence ID" value="NZ_CP012413.1"/>
</dbReference>
<protein>
    <submittedName>
        <fullName evidence="2">Uncharacterized protein</fullName>
    </submittedName>
</protein>
<sequence>MLFSHSLRDEPRKNVLFTQTFSHHDFPQLIHLDKNTLFLIQEAGVSYDDAWLSIEESLNIRENLPTMFFNTRNNDAPEHAAKEQKEPDCN</sequence>
<evidence type="ECO:0000313" key="2">
    <source>
        <dbReference type="EMBL" id="QGO05392.1"/>
    </source>
</evidence>
<reference evidence="2 3" key="1">
    <citation type="submission" date="2019-04" db="EMBL/GenBank/DDBJ databases">
        <title>Complete genome sequencing of Piscirickettsia salmonis strain Psal-009.</title>
        <authorList>
            <person name="Schober I."/>
            <person name="Bunk B."/>
            <person name="Sproer C."/>
            <person name="Carril G.P."/>
            <person name="Riedel T."/>
            <person name="Flores-Herrera P.A."/>
            <person name="Nourdin-Galindo G."/>
            <person name="Marshall S.H."/>
            <person name="Overmann J."/>
        </authorList>
    </citation>
    <scope>NUCLEOTIDE SEQUENCE [LARGE SCALE GENOMIC DNA]</scope>
    <source>
        <strain evidence="2 3">Psal-009</strain>
    </source>
</reference>